<dbReference type="EMBL" id="CP068224">
    <property type="protein sequence ID" value="QQT56135.1"/>
    <property type="molecule type" value="Genomic_DNA"/>
</dbReference>
<dbReference type="Proteomes" id="UP000595498">
    <property type="component" value="Chromosome"/>
</dbReference>
<name>A0ABX7CXQ2_SPHMU</name>
<proteinExistence type="predicted"/>
<gene>
    <name evidence="1" type="ORF">I6I98_13075</name>
</gene>
<evidence type="ECO:0000313" key="2">
    <source>
        <dbReference type="Proteomes" id="UP000595498"/>
    </source>
</evidence>
<sequence length="111" mass="11519">MIFCATGALTVSGKTKHAIPSDDYTRILDRTIQVSDAILDGLHSNDGIYIDGGKINIVASSDGIEAEKGSIIVNGREITLKVADDGIVASYEDGDATIIPDVISIDAGGGR</sequence>
<accession>A0ABX7CXQ2</accession>
<keyword evidence="2" id="KW-1185">Reference proteome</keyword>
<organism evidence="1 2">
    <name type="scientific">Sphingobacterium multivorum</name>
    <dbReference type="NCBI Taxonomy" id="28454"/>
    <lineage>
        <taxon>Bacteria</taxon>
        <taxon>Pseudomonadati</taxon>
        <taxon>Bacteroidota</taxon>
        <taxon>Sphingobacteriia</taxon>
        <taxon>Sphingobacteriales</taxon>
        <taxon>Sphingobacteriaceae</taxon>
        <taxon>Sphingobacterium</taxon>
    </lineage>
</organism>
<dbReference type="Pfam" id="PF14262">
    <property type="entry name" value="Cthe_2159"/>
    <property type="match status" value="1"/>
</dbReference>
<dbReference type="InterPro" id="IPR025584">
    <property type="entry name" value="Cthe_2159"/>
</dbReference>
<reference evidence="1 2" key="1">
    <citation type="submission" date="2021-01" db="EMBL/GenBank/DDBJ databases">
        <title>FDA dAtabase for Regulatory Grade micrObial Sequences (FDA-ARGOS): Supporting development and validation of Infectious Disease Dx tests.</title>
        <authorList>
            <person name="Sproer C."/>
            <person name="Gronow S."/>
            <person name="Severitt S."/>
            <person name="Schroder I."/>
            <person name="Tallon L."/>
            <person name="Sadzewicz L."/>
            <person name="Zhao X."/>
            <person name="Boylan J."/>
            <person name="Ott S."/>
            <person name="Bowen H."/>
            <person name="Vavikolanu K."/>
            <person name="Mehta A."/>
            <person name="Aluvathingal J."/>
            <person name="Nadendla S."/>
            <person name="Lowell S."/>
            <person name="Myers T."/>
            <person name="Yan Y."/>
            <person name="Sichtig H."/>
        </authorList>
    </citation>
    <scope>NUCLEOTIDE SEQUENCE [LARGE SCALE GENOMIC DNA]</scope>
    <source>
        <strain evidence="1 2">FDAARGOS_1141</strain>
    </source>
</reference>
<protein>
    <submittedName>
        <fullName evidence="1">Carbohydrate-binding domain-containing protein</fullName>
    </submittedName>
</protein>
<evidence type="ECO:0000313" key="1">
    <source>
        <dbReference type="EMBL" id="QQT56135.1"/>
    </source>
</evidence>